<dbReference type="AlphaFoldDB" id="A0A7S1G4J4"/>
<evidence type="ECO:0000313" key="2">
    <source>
        <dbReference type="EMBL" id="CAD8909171.1"/>
    </source>
</evidence>
<evidence type="ECO:0000256" key="1">
    <source>
        <dbReference type="SAM" id="SignalP"/>
    </source>
</evidence>
<dbReference type="InterPro" id="IPR036278">
    <property type="entry name" value="Sialidase_sf"/>
</dbReference>
<accession>A0A7S1G4J4</accession>
<proteinExistence type="predicted"/>
<name>A0A7S1G4J4_9STRA</name>
<dbReference type="Gene3D" id="2.120.10.10">
    <property type="match status" value="1"/>
</dbReference>
<feature type="signal peptide" evidence="1">
    <location>
        <begin position="1"/>
        <end position="21"/>
    </location>
</feature>
<dbReference type="CDD" id="cd15482">
    <property type="entry name" value="Sialidase_non-viral"/>
    <property type="match status" value="1"/>
</dbReference>
<keyword evidence="1" id="KW-0732">Signal</keyword>
<organism evidence="2">
    <name type="scientific">Bicosoecida sp. CB-2014</name>
    <dbReference type="NCBI Taxonomy" id="1486930"/>
    <lineage>
        <taxon>Eukaryota</taxon>
        <taxon>Sar</taxon>
        <taxon>Stramenopiles</taxon>
        <taxon>Bigyra</taxon>
        <taxon>Opalozoa</taxon>
        <taxon>Bicosoecida</taxon>
    </lineage>
</organism>
<feature type="chain" id="PRO_5031017467" description="Exo-alpha-sialidase" evidence="1">
    <location>
        <begin position="22"/>
        <end position="405"/>
    </location>
</feature>
<dbReference type="PROSITE" id="PS51257">
    <property type="entry name" value="PROKAR_LIPOPROTEIN"/>
    <property type="match status" value="1"/>
</dbReference>
<reference evidence="2" key="1">
    <citation type="submission" date="2021-01" db="EMBL/GenBank/DDBJ databases">
        <authorList>
            <person name="Corre E."/>
            <person name="Pelletier E."/>
            <person name="Niang G."/>
            <person name="Scheremetjew M."/>
            <person name="Finn R."/>
            <person name="Kale V."/>
            <person name="Holt S."/>
            <person name="Cochrane G."/>
            <person name="Meng A."/>
            <person name="Brown T."/>
            <person name="Cohen L."/>
        </authorList>
    </citation>
    <scope>NUCLEOTIDE SEQUENCE</scope>
    <source>
        <strain evidence="2">Ms1</strain>
    </source>
</reference>
<dbReference type="SUPFAM" id="SSF50939">
    <property type="entry name" value="Sialidases"/>
    <property type="match status" value="1"/>
</dbReference>
<gene>
    <name evidence="2" type="ORF">BSP0115_LOCUS2375</name>
</gene>
<protein>
    <recommendedName>
        <fullName evidence="3">Exo-alpha-sialidase</fullName>
    </recommendedName>
</protein>
<sequence>MSKPSIVVAAASLLLLGGCAARQLVDSTLGLSEVVWSPERSGVYIGSPSIVELADGSLLASSDRFGAGFEGAPRNASVYSSADGGITWQFVSWVQQQYWSTLFTVPAHLSFTGVETVYLLGTSSDKQAGIHISRSTDGGASWAGAAIIDGYWQTGATPVVLNNGRLYRAVERFVPPYRWGYDFQATLISADVGVDLLDASAWSTSQSLPFDDSWVKHFGTALAKPAYLEGNAVRAPAGEQPGVVMNVLRFNSEPLSNLAAVVRMAPNGTMSFQGFVEFPGGMSKFTIRFDDTSGYYISFTNNVTNLSNPSQRNVLTMTASLDLQQWRVCDLVLSDDTGFNDEMSEMFTAFSYVDWMFDNNTDDVIMTIRTAYRGAASAHNSNRLTFKRLPGVRATISRCFADDAA</sequence>
<dbReference type="EMBL" id="HBFS01003431">
    <property type="protein sequence ID" value="CAD8909171.1"/>
    <property type="molecule type" value="Transcribed_RNA"/>
</dbReference>
<evidence type="ECO:0008006" key="3">
    <source>
        <dbReference type="Google" id="ProtNLM"/>
    </source>
</evidence>